<dbReference type="Pfam" id="PF13279">
    <property type="entry name" value="4HBT_2"/>
    <property type="match status" value="1"/>
</dbReference>
<dbReference type="SUPFAM" id="SSF54637">
    <property type="entry name" value="Thioesterase/thiol ester dehydrase-isomerase"/>
    <property type="match status" value="1"/>
</dbReference>
<organism evidence="1 2">
    <name type="scientific">Seongchinamella sediminis</name>
    <dbReference type="NCBI Taxonomy" id="2283635"/>
    <lineage>
        <taxon>Bacteria</taxon>
        <taxon>Pseudomonadati</taxon>
        <taxon>Pseudomonadota</taxon>
        <taxon>Gammaproteobacteria</taxon>
        <taxon>Cellvibrionales</taxon>
        <taxon>Halieaceae</taxon>
        <taxon>Seongchinamella</taxon>
    </lineage>
</organism>
<comment type="caution">
    <text evidence="1">The sequence shown here is derived from an EMBL/GenBank/DDBJ whole genome shotgun (WGS) entry which is preliminary data.</text>
</comment>
<sequence length="167" mass="19035">MKQKTAHPAITEIGELPADVTMTVPPEWEDRNGHVNVQYYLTLYELGGWQMLEQLGIDESCLSEQRVSIFDLEHHITYLAEIRVGDVVSVHNRMLSRNSKLFQGMFFVVNVTRQQLAATIEYLSICIDMDQRRASAFPEEISGRLDELHARHSSMGWSVPVSGLMDL</sequence>
<proteinExistence type="predicted"/>
<keyword evidence="2" id="KW-1185">Reference proteome</keyword>
<dbReference type="RefSeq" id="WP_117954163.1">
    <property type="nucleotide sequence ID" value="NZ_QRAN01000009.1"/>
</dbReference>
<evidence type="ECO:0000313" key="1">
    <source>
        <dbReference type="EMBL" id="RLQ21966.1"/>
    </source>
</evidence>
<dbReference type="EMBL" id="QRAN01000009">
    <property type="protein sequence ID" value="RLQ21966.1"/>
    <property type="molecule type" value="Genomic_DNA"/>
</dbReference>
<dbReference type="AlphaFoldDB" id="A0A3L7DXQ3"/>
<dbReference type="PANTHER" id="PTHR31793">
    <property type="entry name" value="4-HYDROXYBENZOYL-COA THIOESTERASE FAMILY MEMBER"/>
    <property type="match status" value="1"/>
</dbReference>
<dbReference type="Proteomes" id="UP000265509">
    <property type="component" value="Unassembled WGS sequence"/>
</dbReference>
<accession>A0A3L7DXQ3</accession>
<dbReference type="InterPro" id="IPR050563">
    <property type="entry name" value="4-hydroxybenzoyl-CoA_TE"/>
</dbReference>
<dbReference type="GO" id="GO:0047617">
    <property type="term" value="F:fatty acyl-CoA hydrolase activity"/>
    <property type="evidence" value="ECO:0007669"/>
    <property type="project" value="TreeGrafter"/>
</dbReference>
<dbReference type="Gene3D" id="3.10.129.10">
    <property type="entry name" value="Hotdog Thioesterase"/>
    <property type="match status" value="1"/>
</dbReference>
<name>A0A3L7DXQ3_9GAMM</name>
<dbReference type="PANTHER" id="PTHR31793:SF2">
    <property type="entry name" value="BLR1345 PROTEIN"/>
    <property type="match status" value="1"/>
</dbReference>
<dbReference type="OrthoDB" id="6117985at2"/>
<gene>
    <name evidence="1" type="ORF">DWB85_10280</name>
</gene>
<evidence type="ECO:0000313" key="2">
    <source>
        <dbReference type="Proteomes" id="UP000265509"/>
    </source>
</evidence>
<protein>
    <submittedName>
        <fullName evidence="1">Thioesterase</fullName>
    </submittedName>
</protein>
<dbReference type="CDD" id="cd00586">
    <property type="entry name" value="4HBT"/>
    <property type="match status" value="1"/>
</dbReference>
<reference evidence="1 2" key="1">
    <citation type="submission" date="2018-07" db="EMBL/GenBank/DDBJ databases">
        <title>Halioglobus sp. genome submission.</title>
        <authorList>
            <person name="Ye M.-Q."/>
            <person name="Du Z.-J."/>
        </authorList>
    </citation>
    <scope>NUCLEOTIDE SEQUENCE [LARGE SCALE GENOMIC DNA]</scope>
    <source>
        <strain evidence="1 2">U0301</strain>
    </source>
</reference>
<dbReference type="InterPro" id="IPR029069">
    <property type="entry name" value="HotDog_dom_sf"/>
</dbReference>